<dbReference type="CDD" id="cd00099">
    <property type="entry name" value="IgV"/>
    <property type="match status" value="1"/>
</dbReference>
<feature type="domain" description="Ig-like" evidence="11">
    <location>
        <begin position="795"/>
        <end position="913"/>
    </location>
</feature>
<dbReference type="InterPro" id="IPR003599">
    <property type="entry name" value="Ig_sub"/>
</dbReference>
<reference evidence="12" key="3">
    <citation type="submission" date="2025-09" db="UniProtKB">
        <authorList>
            <consortium name="Ensembl"/>
        </authorList>
    </citation>
    <scope>IDENTIFICATION</scope>
    <source>
        <strain evidence="12">Hd-rR</strain>
    </source>
</reference>
<feature type="signal peptide" evidence="10">
    <location>
        <begin position="1"/>
        <end position="25"/>
    </location>
</feature>
<evidence type="ECO:0000256" key="4">
    <source>
        <dbReference type="ARBA" id="ARBA00022737"/>
    </source>
</evidence>
<dbReference type="AlphaFoldDB" id="A0A3B3I256"/>
<keyword evidence="2 9" id="KW-0812">Transmembrane</keyword>
<keyword evidence="8" id="KW-0393">Immunoglobulin domain</keyword>
<dbReference type="OrthoDB" id="9949420at2759"/>
<feature type="transmembrane region" description="Helical" evidence="9">
    <location>
        <begin position="939"/>
        <end position="960"/>
    </location>
</feature>
<feature type="domain" description="Ig-like" evidence="11">
    <location>
        <begin position="150"/>
        <end position="272"/>
    </location>
</feature>
<evidence type="ECO:0000256" key="5">
    <source>
        <dbReference type="ARBA" id="ARBA00022989"/>
    </source>
</evidence>
<evidence type="ECO:0000259" key="11">
    <source>
        <dbReference type="PROSITE" id="PS50835"/>
    </source>
</evidence>
<dbReference type="PROSITE" id="PS50835">
    <property type="entry name" value="IG_LIKE"/>
    <property type="match status" value="6"/>
</dbReference>
<protein>
    <submittedName>
        <fullName evidence="12">Immunoglobulin superfamily, member 3-like</fullName>
    </submittedName>
</protein>
<dbReference type="PANTHER" id="PTHR12207:SF25">
    <property type="entry name" value="IMMUNOGLOBULIN SUPERFAMILY MEMBER 2"/>
    <property type="match status" value="1"/>
</dbReference>
<evidence type="ECO:0000313" key="13">
    <source>
        <dbReference type="Proteomes" id="UP000001038"/>
    </source>
</evidence>
<feature type="domain" description="Ig-like" evidence="11">
    <location>
        <begin position="290"/>
        <end position="391"/>
    </location>
</feature>
<dbReference type="InterPro" id="IPR013783">
    <property type="entry name" value="Ig-like_fold"/>
</dbReference>
<dbReference type="InterPro" id="IPR013106">
    <property type="entry name" value="Ig_V-set"/>
</dbReference>
<evidence type="ECO:0000256" key="6">
    <source>
        <dbReference type="ARBA" id="ARBA00023136"/>
    </source>
</evidence>
<keyword evidence="7" id="KW-1015">Disulfide bond</keyword>
<name>A0A3B3I256_ORYLA</name>
<dbReference type="FunFam" id="2.60.40.10:FF:000491">
    <property type="entry name" value="Immunoglobulin superfamily, member 3"/>
    <property type="match status" value="1"/>
</dbReference>
<feature type="domain" description="Ig-like" evidence="11">
    <location>
        <begin position="420"/>
        <end position="534"/>
    </location>
</feature>
<dbReference type="InParanoid" id="A0A3B3I256"/>
<keyword evidence="6 9" id="KW-0472">Membrane</keyword>
<dbReference type="PANTHER" id="PTHR12207">
    <property type="entry name" value="V-SET AND TRANSMEMBRANE DOMAIN-CONTAINING PROTEIN"/>
    <property type="match status" value="1"/>
</dbReference>
<dbReference type="FunFam" id="2.60.40.10:FF:000191">
    <property type="entry name" value="Immunoglobulin superfamily member 3"/>
    <property type="match status" value="1"/>
</dbReference>
<evidence type="ECO:0000256" key="10">
    <source>
        <dbReference type="SAM" id="SignalP"/>
    </source>
</evidence>
<feature type="domain" description="Ig-like" evidence="11">
    <location>
        <begin position="666"/>
        <end position="793"/>
    </location>
</feature>
<evidence type="ECO:0000256" key="2">
    <source>
        <dbReference type="ARBA" id="ARBA00022692"/>
    </source>
</evidence>
<dbReference type="GO" id="GO:0016020">
    <property type="term" value="C:membrane"/>
    <property type="evidence" value="ECO:0000318"/>
    <property type="project" value="GO_Central"/>
</dbReference>
<organism evidence="12 13">
    <name type="scientific">Oryzias latipes</name>
    <name type="common">Japanese rice fish</name>
    <name type="synonym">Japanese killifish</name>
    <dbReference type="NCBI Taxonomy" id="8090"/>
    <lineage>
        <taxon>Eukaryota</taxon>
        <taxon>Metazoa</taxon>
        <taxon>Chordata</taxon>
        <taxon>Craniata</taxon>
        <taxon>Vertebrata</taxon>
        <taxon>Euteleostomi</taxon>
        <taxon>Actinopterygii</taxon>
        <taxon>Neopterygii</taxon>
        <taxon>Teleostei</taxon>
        <taxon>Neoteleostei</taxon>
        <taxon>Acanthomorphata</taxon>
        <taxon>Ovalentaria</taxon>
        <taxon>Atherinomorphae</taxon>
        <taxon>Beloniformes</taxon>
        <taxon>Adrianichthyidae</taxon>
        <taxon>Oryziinae</taxon>
        <taxon>Oryzias</taxon>
    </lineage>
</organism>
<dbReference type="GeneID" id="105356835"/>
<evidence type="ECO:0000256" key="1">
    <source>
        <dbReference type="ARBA" id="ARBA00004479"/>
    </source>
</evidence>
<dbReference type="Proteomes" id="UP000001038">
    <property type="component" value="Chromosome 21"/>
</dbReference>
<evidence type="ECO:0000256" key="7">
    <source>
        <dbReference type="ARBA" id="ARBA00023157"/>
    </source>
</evidence>
<dbReference type="RefSeq" id="XP_023806616.1">
    <property type="nucleotide sequence ID" value="XM_023950848.1"/>
</dbReference>
<keyword evidence="4" id="KW-0677">Repeat</keyword>
<accession>A0A3B3I256</accession>
<proteinExistence type="predicted"/>
<keyword evidence="3 10" id="KW-0732">Signal</keyword>
<dbReference type="Gene3D" id="2.60.40.10">
    <property type="entry name" value="Immunoglobulins"/>
    <property type="match status" value="6"/>
</dbReference>
<dbReference type="InterPro" id="IPR036179">
    <property type="entry name" value="Ig-like_dom_sf"/>
</dbReference>
<dbReference type="InterPro" id="IPR051102">
    <property type="entry name" value="IgSF_V-set/TM_domain"/>
</dbReference>
<dbReference type="SMART" id="SM00406">
    <property type="entry name" value="IGv"/>
    <property type="match status" value="5"/>
</dbReference>
<dbReference type="SUPFAM" id="SSF48726">
    <property type="entry name" value="Immunoglobulin"/>
    <property type="match status" value="7"/>
</dbReference>
<keyword evidence="13" id="KW-1185">Reference proteome</keyword>
<gene>
    <name evidence="12" type="primary">LOC105356835</name>
</gene>
<dbReference type="Ensembl" id="ENSORLT00000032845.1">
    <property type="protein sequence ID" value="ENSORLP00000037898.1"/>
    <property type="gene ID" value="ENSORLG00000025661.1"/>
</dbReference>
<dbReference type="InterPro" id="IPR007110">
    <property type="entry name" value="Ig-like_dom"/>
</dbReference>
<keyword evidence="5 9" id="KW-1133">Transmembrane helix</keyword>
<comment type="subcellular location">
    <subcellularLocation>
        <location evidence="1">Membrane</location>
        <topology evidence="1">Single-pass type I membrane protein</topology>
    </subcellularLocation>
</comment>
<dbReference type="GeneTree" id="ENSGT00940000155177"/>
<dbReference type="SMART" id="SM00409">
    <property type="entry name" value="IG"/>
    <property type="match status" value="7"/>
</dbReference>
<dbReference type="KEGG" id="ola:105356835"/>
<evidence type="ECO:0000256" key="8">
    <source>
        <dbReference type="ARBA" id="ARBA00023319"/>
    </source>
</evidence>
<sequence>MGASLRALYGATLILLVRLSQLGEARVNTEIQVGPLYRVVDTRLSIFCNASGYPSDKRTEFQFRMSRPSRPDFSVNIISSEEPDFSYASHGKRVATKDIVLMHQGQSDVLFVIEKLLKEDEGEYECISVSKETVLDGTFSAKTIVKVIDDSLSVLLRDSSTSMSLKEGEALSLTCQASSDTLQHTHLSVVWFLQKKGAQDPQPIISLSRDFTLIPGGDFKQRYKEGAINLDKIGETTYRLKITELQLSDQGQIYCQAQEWIQDPDRSWYSINQKDTEKIDLTVKAREVGPDVLSLVVKISSEKTLLLEGQELLVSCSVDTQNLKERFFSVAWFREDIELIRIGPTGILTVSLDDQRVEEGGLRAIRIGDGDYRFGLKPVSKDDQGSYNCVAWPEERGSDGVFSKGTPQNSNSLQITISVPESGLSVKMQNTTLNVNQLDKLMLVCKVGGAKDYLSVNWEFKSVSSSTFTSIISLESDGVMKKDATFKDRQVRATRPASDSFVFELDKVTLADSGQYKCHVVEKVPNQDLHTNASECAVTVIPLASLMEVSLRSRSISPTIGAEAVLMCKVKGPRIPITVSWIKKKNIDIDEIVKLNYNGDISWAGNQESYQVSVRNQIDSVIYDLKLTSASQMEKGTYQCSVSTFVEGAHKKLATSNGLDVAVQNPGTKFKVDLNPNIEQMINTDLHMKCLFEGSILQYAYSVTWLLQRETGYRNIVSIDKNALVTYGNVPELNHRQRVSIRRTEGAFELVIRQAKLSDSGSYVCNVTEWLKDPRGSWISLSTLSMTTKVKISEPKTHLSIETRQLKELNISKDKDFTIPCHLMKQASNESQFQVTWFWQEDTESDMRKAIFTVYRNSTLQSSFEEVDLRFSHPGESIFSLTVLKPSPQHSGLYFCEVEEWLPSLPQEWRRVTTATSEKLNVTVTGEGEKEHTVMDPKVPFSVTVVILLLIIVALVITICKTKGSGSKKQNHTLWAEQGQHIKLDAD</sequence>
<evidence type="ECO:0000313" key="12">
    <source>
        <dbReference type="Ensembl" id="ENSORLP00000037898.1"/>
    </source>
</evidence>
<dbReference type="Pfam" id="PF07686">
    <property type="entry name" value="V-set"/>
    <property type="match status" value="3"/>
</dbReference>
<feature type="domain" description="Ig-like" evidence="11">
    <location>
        <begin position="542"/>
        <end position="656"/>
    </location>
</feature>
<evidence type="ECO:0000256" key="9">
    <source>
        <dbReference type="SAM" id="Phobius"/>
    </source>
</evidence>
<reference evidence="12 13" key="1">
    <citation type="journal article" date="2007" name="Nature">
        <title>The medaka draft genome and insights into vertebrate genome evolution.</title>
        <authorList>
            <person name="Kasahara M."/>
            <person name="Naruse K."/>
            <person name="Sasaki S."/>
            <person name="Nakatani Y."/>
            <person name="Qu W."/>
            <person name="Ahsan B."/>
            <person name="Yamada T."/>
            <person name="Nagayasu Y."/>
            <person name="Doi K."/>
            <person name="Kasai Y."/>
            <person name="Jindo T."/>
            <person name="Kobayashi D."/>
            <person name="Shimada A."/>
            <person name="Toyoda A."/>
            <person name="Kuroki Y."/>
            <person name="Fujiyama A."/>
            <person name="Sasaki T."/>
            <person name="Shimizu A."/>
            <person name="Asakawa S."/>
            <person name="Shimizu N."/>
            <person name="Hashimoto S."/>
            <person name="Yang J."/>
            <person name="Lee Y."/>
            <person name="Matsushima K."/>
            <person name="Sugano S."/>
            <person name="Sakaizumi M."/>
            <person name="Narita T."/>
            <person name="Ohishi K."/>
            <person name="Haga S."/>
            <person name="Ohta F."/>
            <person name="Nomoto H."/>
            <person name="Nogata K."/>
            <person name="Morishita T."/>
            <person name="Endo T."/>
            <person name="Shin-I T."/>
            <person name="Takeda H."/>
            <person name="Morishita S."/>
            <person name="Kohara Y."/>
        </authorList>
    </citation>
    <scope>NUCLEOTIDE SEQUENCE [LARGE SCALE GENOMIC DNA]</scope>
    <source>
        <strain evidence="12 13">Hd-rR</strain>
    </source>
</reference>
<feature type="chain" id="PRO_5017184020" evidence="10">
    <location>
        <begin position="26"/>
        <end position="987"/>
    </location>
</feature>
<reference evidence="12" key="2">
    <citation type="submission" date="2025-08" db="UniProtKB">
        <authorList>
            <consortium name="Ensembl"/>
        </authorList>
    </citation>
    <scope>IDENTIFICATION</scope>
    <source>
        <strain evidence="12">Hd-rR</strain>
    </source>
</reference>
<evidence type="ECO:0000256" key="3">
    <source>
        <dbReference type="ARBA" id="ARBA00022729"/>
    </source>
</evidence>
<dbReference type="Bgee" id="ENSORLG00000025661">
    <property type="expression patterns" value="Expressed in pharyngeal gill and 14 other cell types or tissues"/>
</dbReference>